<dbReference type="Proteomes" id="UP000272942">
    <property type="component" value="Unassembled WGS sequence"/>
</dbReference>
<dbReference type="EMBL" id="UZAN01008639">
    <property type="protein sequence ID" value="VDP38384.1"/>
    <property type="molecule type" value="Genomic_DNA"/>
</dbReference>
<evidence type="ECO:0000256" key="2">
    <source>
        <dbReference type="SAM" id="Phobius"/>
    </source>
</evidence>
<keyword evidence="2" id="KW-0472">Membrane</keyword>
<dbReference type="GO" id="GO:0005634">
    <property type="term" value="C:nucleus"/>
    <property type="evidence" value="ECO:0007669"/>
    <property type="project" value="InterPro"/>
</dbReference>
<dbReference type="InterPro" id="IPR012923">
    <property type="entry name" value="Csm3"/>
</dbReference>
<protein>
    <recommendedName>
        <fullName evidence="3">Chromosome segregation in meiosis protein 3 domain-containing protein</fullName>
    </recommendedName>
</protein>
<dbReference type="Pfam" id="PF07962">
    <property type="entry name" value="Swi3"/>
    <property type="match status" value="1"/>
</dbReference>
<reference evidence="4 5" key="1">
    <citation type="submission" date="2018-11" db="EMBL/GenBank/DDBJ databases">
        <authorList>
            <consortium name="Pathogen Informatics"/>
        </authorList>
    </citation>
    <scope>NUCLEOTIDE SEQUENCE [LARGE SCALE GENOMIC DNA]</scope>
    <source>
        <strain evidence="4 5">Egypt</strain>
    </source>
</reference>
<sequence length="138" mass="15896">MLFAYKAWANRLLSKSTFTEIIDRLERVGSKREIQVTLHRLRNGIWPPYTSTEQVQSSGSENEDEPVGLQATSQNLNNTADEDEESAWERALRAMPVQKNEVTVTGLFPTLWTYPYGQLLLCTLSFLFAIIFFRTLYN</sequence>
<name>A0A3P8E1V9_9TREM</name>
<feature type="compositionally biased region" description="Polar residues" evidence="1">
    <location>
        <begin position="49"/>
        <end position="60"/>
    </location>
</feature>
<feature type="transmembrane region" description="Helical" evidence="2">
    <location>
        <begin position="116"/>
        <end position="137"/>
    </location>
</feature>
<feature type="region of interest" description="Disordered" evidence="1">
    <location>
        <begin position="49"/>
        <end position="85"/>
    </location>
</feature>
<dbReference type="GO" id="GO:0006974">
    <property type="term" value="P:DNA damage response"/>
    <property type="evidence" value="ECO:0007669"/>
    <property type="project" value="InterPro"/>
</dbReference>
<proteinExistence type="predicted"/>
<evidence type="ECO:0000259" key="3">
    <source>
        <dbReference type="Pfam" id="PF07962"/>
    </source>
</evidence>
<dbReference type="GO" id="GO:0031297">
    <property type="term" value="P:replication fork processing"/>
    <property type="evidence" value="ECO:0007669"/>
    <property type="project" value="InterPro"/>
</dbReference>
<dbReference type="AlphaFoldDB" id="A0A3P8E1V9"/>
<feature type="domain" description="Chromosome segregation in meiosis protein 3" evidence="3">
    <location>
        <begin position="2"/>
        <end position="44"/>
    </location>
</feature>
<organism evidence="4 5">
    <name type="scientific">Echinostoma caproni</name>
    <dbReference type="NCBI Taxonomy" id="27848"/>
    <lineage>
        <taxon>Eukaryota</taxon>
        <taxon>Metazoa</taxon>
        <taxon>Spiralia</taxon>
        <taxon>Lophotrochozoa</taxon>
        <taxon>Platyhelminthes</taxon>
        <taxon>Trematoda</taxon>
        <taxon>Digenea</taxon>
        <taxon>Plagiorchiida</taxon>
        <taxon>Echinostomata</taxon>
        <taxon>Echinostomatoidea</taxon>
        <taxon>Echinostomatidae</taxon>
        <taxon>Echinostoma</taxon>
    </lineage>
</organism>
<keyword evidence="5" id="KW-1185">Reference proteome</keyword>
<dbReference type="OrthoDB" id="437078at2759"/>
<accession>A0A3P8E1V9</accession>
<gene>
    <name evidence="4" type="ORF">ECPE_LOCUS1403</name>
</gene>
<evidence type="ECO:0000313" key="4">
    <source>
        <dbReference type="EMBL" id="VDP38384.1"/>
    </source>
</evidence>
<evidence type="ECO:0000256" key="1">
    <source>
        <dbReference type="SAM" id="MobiDB-lite"/>
    </source>
</evidence>
<keyword evidence="2" id="KW-1133">Transmembrane helix</keyword>
<feature type="compositionally biased region" description="Polar residues" evidence="1">
    <location>
        <begin position="70"/>
        <end position="79"/>
    </location>
</feature>
<keyword evidence="2" id="KW-0812">Transmembrane</keyword>
<evidence type="ECO:0000313" key="5">
    <source>
        <dbReference type="Proteomes" id="UP000272942"/>
    </source>
</evidence>